<dbReference type="Pfam" id="PF06413">
    <property type="entry name" value="Neugrin"/>
    <property type="match status" value="1"/>
</dbReference>
<organism evidence="2 5">
    <name type="scientific">Loxostege sticticalis</name>
    <name type="common">Beet webworm moth</name>
    <dbReference type="NCBI Taxonomy" id="481309"/>
    <lineage>
        <taxon>Eukaryota</taxon>
        <taxon>Metazoa</taxon>
        <taxon>Ecdysozoa</taxon>
        <taxon>Arthropoda</taxon>
        <taxon>Hexapoda</taxon>
        <taxon>Insecta</taxon>
        <taxon>Pterygota</taxon>
        <taxon>Neoptera</taxon>
        <taxon>Endopterygota</taxon>
        <taxon>Lepidoptera</taxon>
        <taxon>Glossata</taxon>
        <taxon>Ditrysia</taxon>
        <taxon>Pyraloidea</taxon>
        <taxon>Crambidae</taxon>
        <taxon>Pyraustinae</taxon>
        <taxon>Loxostege</taxon>
    </lineage>
</organism>
<evidence type="ECO:0000313" key="4">
    <source>
        <dbReference type="Proteomes" id="UP001549920"/>
    </source>
</evidence>
<sequence>MFIARLRPLYYISDKVIVRSLRNSRLSVQGPNPGLNRRIKAFKEDGLKLDDEDAEEFIERSESDFKNTGEAYNEHMNETLIGKYELRHQIVKDKYFKENMPNLLTWSEKEQIRHLAATAPDEWTPEKIAESFPVTAITVKKILKYPWKPATKERIARHDASVMRNWRELKEGSLSISEDMRRHFLKFSERTIPPLSIKSVKVDVTQEEKIGEFEQIVKRCAEKENMKNKEATTNQETESYGQEQTQTKKVKDKKLATLDELKAKIQNRLDSGNDVDFNDELIVKTIDSNSITNSVKLNQEIELNDMKGNELTEFKEENQNEKNIMDYPERIRIPKKLYKKGATYKVNDCYYDHDGKFLYRVLGMSNN</sequence>
<dbReference type="InterPro" id="IPR010487">
    <property type="entry name" value="NGRN/Rrg9"/>
</dbReference>
<name>A0ABD0SNL5_LOXSC</name>
<evidence type="ECO:0000313" key="5">
    <source>
        <dbReference type="Proteomes" id="UP001549921"/>
    </source>
</evidence>
<evidence type="ECO:0000313" key="3">
    <source>
        <dbReference type="EMBL" id="KAL0870639.1"/>
    </source>
</evidence>
<comment type="caution">
    <text evidence="2">The sequence shown here is derived from an EMBL/GenBank/DDBJ whole genome shotgun (WGS) entry which is preliminary data.</text>
</comment>
<protein>
    <recommendedName>
        <fullName evidence="6">Neugrin</fullName>
    </recommendedName>
</protein>
<feature type="region of interest" description="Disordered" evidence="1">
    <location>
        <begin position="227"/>
        <end position="246"/>
    </location>
</feature>
<dbReference type="EMBL" id="JBEDNZ010000018">
    <property type="protein sequence ID" value="KAL0821177.1"/>
    <property type="molecule type" value="Genomic_DNA"/>
</dbReference>
<gene>
    <name evidence="3" type="ORF">ABMA27_005597</name>
    <name evidence="2" type="ORF">ABMA28_005796</name>
</gene>
<keyword evidence="4" id="KW-1185">Reference proteome</keyword>
<feature type="compositionally biased region" description="Polar residues" evidence="1">
    <location>
        <begin position="231"/>
        <end position="246"/>
    </location>
</feature>
<evidence type="ECO:0008006" key="6">
    <source>
        <dbReference type="Google" id="ProtNLM"/>
    </source>
</evidence>
<dbReference type="PANTHER" id="PTHR13475">
    <property type="entry name" value="NEUGRIN"/>
    <property type="match status" value="1"/>
</dbReference>
<dbReference type="Proteomes" id="UP001549921">
    <property type="component" value="Unassembled WGS sequence"/>
</dbReference>
<proteinExistence type="predicted"/>
<dbReference type="PANTHER" id="PTHR13475:SF3">
    <property type="entry name" value="NEUGRIN"/>
    <property type="match status" value="1"/>
</dbReference>
<evidence type="ECO:0000313" key="2">
    <source>
        <dbReference type="EMBL" id="KAL0821177.1"/>
    </source>
</evidence>
<dbReference type="Proteomes" id="UP001549920">
    <property type="component" value="Unassembled WGS sequence"/>
</dbReference>
<accession>A0ABD0SNL5</accession>
<reference evidence="4 5" key="1">
    <citation type="submission" date="2024-06" db="EMBL/GenBank/DDBJ databases">
        <title>A chromosome-level genome assembly of beet webworm, Loxostege sticticalis.</title>
        <authorList>
            <person name="Zhang Y."/>
        </authorList>
    </citation>
    <scope>NUCLEOTIDE SEQUENCE [LARGE SCALE GENOMIC DNA]</scope>
    <source>
        <strain evidence="3">AQ026</strain>
        <strain evidence="2">AQ028</strain>
        <tissue evidence="2">Male pupae</tissue>
        <tissue evidence="3">Whole body</tissue>
    </source>
</reference>
<dbReference type="AlphaFoldDB" id="A0ABD0SNL5"/>
<evidence type="ECO:0000256" key="1">
    <source>
        <dbReference type="SAM" id="MobiDB-lite"/>
    </source>
</evidence>
<dbReference type="EMBL" id="JBEUOH010000018">
    <property type="protein sequence ID" value="KAL0870639.1"/>
    <property type="molecule type" value="Genomic_DNA"/>
</dbReference>